<proteinExistence type="predicted"/>
<dbReference type="AlphaFoldDB" id="A0A2G9Q3B4"/>
<gene>
    <name evidence="1" type="ORF">AB205_0097780</name>
</gene>
<protein>
    <recommendedName>
        <fullName evidence="3">KRAB domain-containing protein</fullName>
    </recommendedName>
</protein>
<dbReference type="EMBL" id="KZ369519">
    <property type="protein sequence ID" value="PIO10067.1"/>
    <property type="molecule type" value="Genomic_DNA"/>
</dbReference>
<dbReference type="Proteomes" id="UP000228934">
    <property type="component" value="Unassembled WGS sequence"/>
</dbReference>
<name>A0A2G9Q3B4_AQUCT</name>
<evidence type="ECO:0000313" key="1">
    <source>
        <dbReference type="EMBL" id="PIO10067.1"/>
    </source>
</evidence>
<evidence type="ECO:0000313" key="2">
    <source>
        <dbReference type="Proteomes" id="UP000228934"/>
    </source>
</evidence>
<keyword evidence="2" id="KW-1185">Reference proteome</keyword>
<accession>A0A2G9Q3B4</accession>
<organism evidence="1 2">
    <name type="scientific">Aquarana catesbeiana</name>
    <name type="common">American bullfrog</name>
    <name type="synonym">Rana catesbeiana</name>
    <dbReference type="NCBI Taxonomy" id="8400"/>
    <lineage>
        <taxon>Eukaryota</taxon>
        <taxon>Metazoa</taxon>
        <taxon>Chordata</taxon>
        <taxon>Craniata</taxon>
        <taxon>Vertebrata</taxon>
        <taxon>Euteleostomi</taxon>
        <taxon>Amphibia</taxon>
        <taxon>Batrachia</taxon>
        <taxon>Anura</taxon>
        <taxon>Neobatrachia</taxon>
        <taxon>Ranoidea</taxon>
        <taxon>Ranidae</taxon>
        <taxon>Aquarana</taxon>
    </lineage>
</organism>
<reference evidence="2" key="1">
    <citation type="journal article" date="2017" name="Nat. Commun.">
        <title>The North American bullfrog draft genome provides insight into hormonal regulation of long noncoding RNA.</title>
        <authorList>
            <person name="Hammond S.A."/>
            <person name="Warren R.L."/>
            <person name="Vandervalk B.P."/>
            <person name="Kucuk E."/>
            <person name="Khan H."/>
            <person name="Gibb E.A."/>
            <person name="Pandoh P."/>
            <person name="Kirk H."/>
            <person name="Zhao Y."/>
            <person name="Jones M."/>
            <person name="Mungall A.J."/>
            <person name="Coope R."/>
            <person name="Pleasance S."/>
            <person name="Moore R.A."/>
            <person name="Holt R.A."/>
            <person name="Round J.M."/>
            <person name="Ohora S."/>
            <person name="Walle B.V."/>
            <person name="Veldhoen N."/>
            <person name="Helbing C.C."/>
            <person name="Birol I."/>
        </authorList>
    </citation>
    <scope>NUCLEOTIDE SEQUENCE [LARGE SCALE GENOMIC DNA]</scope>
</reference>
<evidence type="ECO:0008006" key="3">
    <source>
        <dbReference type="Google" id="ProtNLM"/>
    </source>
</evidence>
<sequence length="99" mass="11503">MEEWEYLEGHKDLYKDVMMEDQPAFSDLTTGTKIFHLKKMILNLILEILKLLIGQDCIVEKRLSAEHNITRRDHCLPPNLSNSLIPITEPSTLMPEIQN</sequence>